<dbReference type="InterPro" id="IPR050288">
    <property type="entry name" value="Cellulose_deg_GH3"/>
</dbReference>
<dbReference type="RefSeq" id="WP_317980396.1">
    <property type="nucleotide sequence ID" value="NZ_BTCL01000009.1"/>
</dbReference>
<comment type="similarity">
    <text evidence="1 4">Belongs to the glycosyl hydrolase 3 family.</text>
</comment>
<dbReference type="PRINTS" id="PR00133">
    <property type="entry name" value="GLHYDRLASE3"/>
</dbReference>
<dbReference type="InterPro" id="IPR013783">
    <property type="entry name" value="Ig-like_fold"/>
</dbReference>
<dbReference type="Pfam" id="PF01915">
    <property type="entry name" value="Glyco_hydro_3_C"/>
    <property type="match status" value="1"/>
</dbReference>
<accession>A0ABQ6NL73</accession>
<evidence type="ECO:0000256" key="4">
    <source>
        <dbReference type="RuleBase" id="RU361161"/>
    </source>
</evidence>
<protein>
    <submittedName>
        <fullName evidence="6">Glycosyl hydrolase</fullName>
    </submittedName>
</protein>
<evidence type="ECO:0000313" key="6">
    <source>
        <dbReference type="EMBL" id="GMK45831.1"/>
    </source>
</evidence>
<dbReference type="Gene3D" id="2.60.40.10">
    <property type="entry name" value="Immunoglobulins"/>
    <property type="match status" value="1"/>
</dbReference>
<dbReference type="InterPro" id="IPR026891">
    <property type="entry name" value="Fn3-like"/>
</dbReference>
<dbReference type="EMBL" id="BTCL01000009">
    <property type="protein sequence ID" value="GMK45831.1"/>
    <property type="molecule type" value="Genomic_DNA"/>
</dbReference>
<keyword evidence="2 4" id="KW-0378">Hydrolase</keyword>
<name>A0ABQ6NL73_9BACL</name>
<evidence type="ECO:0000256" key="2">
    <source>
        <dbReference type="ARBA" id="ARBA00022801"/>
    </source>
</evidence>
<dbReference type="InterPro" id="IPR002772">
    <property type="entry name" value="Glyco_hydro_3_C"/>
</dbReference>
<keyword evidence="3" id="KW-0119">Carbohydrate metabolism</keyword>
<evidence type="ECO:0000313" key="7">
    <source>
        <dbReference type="Proteomes" id="UP001285921"/>
    </source>
</evidence>
<dbReference type="SUPFAM" id="SSF52279">
    <property type="entry name" value="Beta-D-glucan exohydrolase, C-terminal domain"/>
    <property type="match status" value="1"/>
</dbReference>
<dbReference type="Pfam" id="PF14310">
    <property type="entry name" value="Fn3-like"/>
    <property type="match status" value="1"/>
</dbReference>
<dbReference type="Proteomes" id="UP001285921">
    <property type="component" value="Unassembled WGS sequence"/>
</dbReference>
<feature type="domain" description="Fibronectin type III-like" evidence="5">
    <location>
        <begin position="587"/>
        <end position="657"/>
    </location>
</feature>
<dbReference type="PANTHER" id="PTHR42715">
    <property type="entry name" value="BETA-GLUCOSIDASE"/>
    <property type="match status" value="1"/>
</dbReference>
<keyword evidence="4" id="KW-0326">Glycosidase</keyword>
<proteinExistence type="inferred from homology"/>
<dbReference type="Pfam" id="PF00933">
    <property type="entry name" value="Glyco_hydro_3"/>
    <property type="match status" value="1"/>
</dbReference>
<dbReference type="PANTHER" id="PTHR42715:SF10">
    <property type="entry name" value="BETA-GLUCOSIDASE"/>
    <property type="match status" value="1"/>
</dbReference>
<dbReference type="InterPro" id="IPR017853">
    <property type="entry name" value="GH"/>
</dbReference>
<evidence type="ECO:0000256" key="3">
    <source>
        <dbReference type="ARBA" id="ARBA00023277"/>
    </source>
</evidence>
<evidence type="ECO:0000259" key="5">
    <source>
        <dbReference type="SMART" id="SM01217"/>
    </source>
</evidence>
<dbReference type="InterPro" id="IPR019800">
    <property type="entry name" value="Glyco_hydro_3_AS"/>
</dbReference>
<keyword evidence="7" id="KW-1185">Reference proteome</keyword>
<organism evidence="6 7">
    <name type="scientific">Paenibacillus glycanilyticus</name>
    <dbReference type="NCBI Taxonomy" id="126569"/>
    <lineage>
        <taxon>Bacteria</taxon>
        <taxon>Bacillati</taxon>
        <taxon>Bacillota</taxon>
        <taxon>Bacilli</taxon>
        <taxon>Bacillales</taxon>
        <taxon>Paenibacillaceae</taxon>
        <taxon>Paenibacillus</taxon>
    </lineage>
</organism>
<dbReference type="InterPro" id="IPR001764">
    <property type="entry name" value="Glyco_hydro_3_N"/>
</dbReference>
<dbReference type="SMART" id="SM01217">
    <property type="entry name" value="Fn3_like"/>
    <property type="match status" value="1"/>
</dbReference>
<dbReference type="InterPro" id="IPR036881">
    <property type="entry name" value="Glyco_hydro_3_C_sf"/>
</dbReference>
<dbReference type="InterPro" id="IPR036962">
    <property type="entry name" value="Glyco_hydro_3_N_sf"/>
</dbReference>
<gene>
    <name evidence="6" type="ORF">PghCCS26_29590</name>
</gene>
<dbReference type="Gene3D" id="3.40.50.1700">
    <property type="entry name" value="Glycoside hydrolase family 3 C-terminal domain"/>
    <property type="match status" value="1"/>
</dbReference>
<dbReference type="SUPFAM" id="SSF51445">
    <property type="entry name" value="(Trans)glycosidases"/>
    <property type="match status" value="1"/>
</dbReference>
<dbReference type="Gene3D" id="3.20.20.300">
    <property type="entry name" value="Glycoside hydrolase, family 3, N-terminal domain"/>
    <property type="match status" value="1"/>
</dbReference>
<reference evidence="6 7" key="1">
    <citation type="submission" date="2023-05" db="EMBL/GenBank/DDBJ databases">
        <title>Draft genome of Paenibacillus sp. CCS26.</title>
        <authorList>
            <person name="Akita H."/>
            <person name="Shinto Y."/>
            <person name="Kimura Z."/>
        </authorList>
    </citation>
    <scope>NUCLEOTIDE SEQUENCE [LARGE SCALE GENOMIC DNA]</scope>
    <source>
        <strain evidence="6 7">CCS26</strain>
    </source>
</reference>
<sequence>MERDIQALIAEMTLEEKAGMCSGLDFWRLKGVERLGIPSIMVTDGPHGLRKQQGGTDHLGIFESVPATCFPSAAGMASSWDRELIGKVGEALGEECQTEDIAVLLGPGANIKRSPLCGRNFEYFSEDPYLSSEIAASHINGVQSQGVGTSLKHFAVNNQEHRRMGVDAVVDERTLREIYLASFEGAVRKAQPWTVMSAYNKVNGTYASENPYLLTDILKDEWGHEGLVVTDWGANNNRVDGLAAGQELEMPSSGGVNDRKIVAAVRNGQLSEEVLDRVVERILNLIFKSVDNKKPEADYDRAEHHALARKVAGETMVLLKNEQNLLPLQQNRKLAVIGAFAQKPRYQGGGSSHIKPTQIDVPFEEIQKLAGDAASVAYAQGYHADRDDTDESLLEQAVEAAKAADAAIIFAGLPDRYESEGYDRKHLRMPANQNQLIEAVAAVQSNVVVVLLNGSPVEMPWVGQAGAVLEAYLGGQAVGGAIADVLLGIVNPSGKLAETFPVKLSDNPSFLFFPGEGNRVEYREGIFVGYRYYDTKQVKPLFPFGHGLSYTSFAYSGLLLSRKEMMDTDTLEVQVTVRNTGDRAGKEIVQLYVRDVESTVMRPAKELKGFAKVNLQPGETTTVTLTLDKRSFAYYNVQIKDWHVESGQYEILIARSSEDIALRDTLNVESTVKVKTTVDRSTLLADLMSDPDRAPVVQGLIQSFQTGMGASLDSDSMKDAMGEGMGEMFAEMMKYMPLRAMVSFSQGAFTDEMLDGLLAQLNQL</sequence>
<dbReference type="PROSITE" id="PS00775">
    <property type="entry name" value="GLYCOSYL_HYDROL_F3"/>
    <property type="match status" value="1"/>
</dbReference>
<comment type="caution">
    <text evidence="6">The sequence shown here is derived from an EMBL/GenBank/DDBJ whole genome shotgun (WGS) entry which is preliminary data.</text>
</comment>
<dbReference type="GO" id="GO:0016787">
    <property type="term" value="F:hydrolase activity"/>
    <property type="evidence" value="ECO:0007669"/>
    <property type="project" value="UniProtKB-KW"/>
</dbReference>
<evidence type="ECO:0000256" key="1">
    <source>
        <dbReference type="ARBA" id="ARBA00005336"/>
    </source>
</evidence>